<dbReference type="HOGENOM" id="CLU_050357_0_0_3"/>
<organism evidence="1 2">
    <name type="scientific">Crocosphaera subtropica (strain ATCC 51142 / BH68)</name>
    <name type="common">Cyanothece sp. (strain ATCC 51142)</name>
    <dbReference type="NCBI Taxonomy" id="43989"/>
    <lineage>
        <taxon>Bacteria</taxon>
        <taxon>Bacillati</taxon>
        <taxon>Cyanobacteriota</taxon>
        <taxon>Cyanophyceae</taxon>
        <taxon>Oscillatoriophycideae</taxon>
        <taxon>Chroococcales</taxon>
        <taxon>Aphanothecaceae</taxon>
        <taxon>Crocosphaera</taxon>
        <taxon>Crocosphaera subtropica</taxon>
    </lineage>
</organism>
<dbReference type="eggNOG" id="COG4759">
    <property type="taxonomic scope" value="Bacteria"/>
</dbReference>
<proteinExistence type="predicted"/>
<dbReference type="InterPro" id="IPR036249">
    <property type="entry name" value="Thioredoxin-like_sf"/>
</dbReference>
<dbReference type="Proteomes" id="UP000001203">
    <property type="component" value="Chromosome circular"/>
</dbReference>
<gene>
    <name evidence="1" type="ordered locus">cce_3062</name>
</gene>
<dbReference type="PIRSF" id="PIRSF035042">
    <property type="entry name" value="UCP035042_thirdx"/>
    <property type="match status" value="1"/>
</dbReference>
<protein>
    <submittedName>
        <fullName evidence="1">DUF942-containing protein</fullName>
    </submittedName>
</protein>
<dbReference type="SUPFAM" id="SSF52833">
    <property type="entry name" value="Thioredoxin-like"/>
    <property type="match status" value="1"/>
</dbReference>
<dbReference type="Pfam" id="PF06999">
    <property type="entry name" value="Suc_Fer-like"/>
    <property type="match status" value="1"/>
</dbReference>
<dbReference type="CDD" id="cd03062">
    <property type="entry name" value="TRX_Fd_Sucrase"/>
    <property type="match status" value="1"/>
</dbReference>
<dbReference type="RefSeq" id="WP_009547867.1">
    <property type="nucleotide sequence ID" value="NC_010546.1"/>
</dbReference>
<keyword evidence="2" id="KW-1185">Reference proteome</keyword>
<dbReference type="STRING" id="43989.cce_3062"/>
<dbReference type="PANTHER" id="PTHR31902:SF22">
    <property type="entry name" value="SLL1203 PROTEIN"/>
    <property type="match status" value="1"/>
</dbReference>
<accession>B1WWU1</accession>
<dbReference type="Gene3D" id="3.40.30.10">
    <property type="entry name" value="Glutaredoxin"/>
    <property type="match status" value="1"/>
</dbReference>
<reference evidence="1 2" key="1">
    <citation type="journal article" date="2008" name="Proc. Natl. Acad. Sci. U.S.A.">
        <title>The genome of Cyanothece 51142, a unicellular diazotrophic cyanobacterium important in the marine nitrogen cycle.</title>
        <authorList>
            <person name="Welsh E.A."/>
            <person name="Liberton M."/>
            <person name="Stoeckel J."/>
            <person name="Loh T."/>
            <person name="Elvitigala T."/>
            <person name="Wang C."/>
            <person name="Wollam A."/>
            <person name="Fulton R.S."/>
            <person name="Clifton S.W."/>
            <person name="Jacobs J.M."/>
            <person name="Aurora R."/>
            <person name="Ghosh B.K."/>
            <person name="Sherman L.A."/>
            <person name="Smith R.D."/>
            <person name="Wilson R.K."/>
            <person name="Pakrasi H.B."/>
        </authorList>
    </citation>
    <scope>NUCLEOTIDE SEQUENCE [LARGE SCALE GENOMIC DNA]</scope>
    <source>
        <strain evidence="2">ATCC 51142 / BH68</strain>
    </source>
</reference>
<evidence type="ECO:0000313" key="1">
    <source>
        <dbReference type="EMBL" id="ACB52410.1"/>
    </source>
</evidence>
<dbReference type="EMBL" id="CP000806">
    <property type="protein sequence ID" value="ACB52410.1"/>
    <property type="molecule type" value="Genomic_DNA"/>
</dbReference>
<sequence length="363" mass="42022">MISTKQSKTECQYCSVISQANQQDPIGTAGTYDHWLILELKQPWSPAMWVEDETLQPLVKTLKQLILKKGIKIRPIAIAPDRDYSQPGYARLFYYRRPSRLFTTYEKQEFMVPQDQLIPLAVALVKSLISQSNLLENWNSYRQETSQIREILVCTHANVDLACGRFGYPLYKKLRSNYTGNPEKPLRVWRSSHFGGHQFAPTLIDLPQGHYWGHLTLDSLDALIDQTDRVENLRLLYRGWAGMGKFAQIVERELWQQEGWSWFAYPKLGKVVKLEGKGVIPYVYQILQVIPSKQLHLLLDRWVQKATGVWVRLEFVKDNVIKTYEAKIEISGQVNTALYSGKDITLRQVDQYCVTDLKDISKP</sequence>
<dbReference type="PANTHER" id="PTHR31902">
    <property type="entry name" value="ACTIN PATCHES DISTAL PROTEIN 1"/>
    <property type="match status" value="1"/>
</dbReference>
<dbReference type="InterPro" id="IPR010350">
    <property type="entry name" value="Aim32/Apd1-like_bac"/>
</dbReference>
<dbReference type="OrthoDB" id="3399139at2"/>
<name>B1WWU1_CROS5</name>
<evidence type="ECO:0000313" key="2">
    <source>
        <dbReference type="Proteomes" id="UP000001203"/>
    </source>
</evidence>
<dbReference type="InterPro" id="IPR009737">
    <property type="entry name" value="Aim32/Apd1-like"/>
</dbReference>
<dbReference type="AlphaFoldDB" id="B1WWU1"/>
<dbReference type="KEGG" id="cyt:cce_3062"/>